<evidence type="ECO:0000313" key="2">
    <source>
        <dbReference type="Proteomes" id="UP000189796"/>
    </source>
</evidence>
<accession>A0A1M5TEQ2</accession>
<evidence type="ECO:0000313" key="1">
    <source>
        <dbReference type="EMBL" id="SHH49151.1"/>
    </source>
</evidence>
<dbReference type="AlphaFoldDB" id="A0A1M5TEQ2"/>
<organism evidence="1 2">
    <name type="scientific">Bradyrhizobium erythrophlei</name>
    <dbReference type="NCBI Taxonomy" id="1437360"/>
    <lineage>
        <taxon>Bacteria</taxon>
        <taxon>Pseudomonadati</taxon>
        <taxon>Pseudomonadota</taxon>
        <taxon>Alphaproteobacteria</taxon>
        <taxon>Hyphomicrobiales</taxon>
        <taxon>Nitrobacteraceae</taxon>
        <taxon>Bradyrhizobium</taxon>
    </lineage>
</organism>
<dbReference type="Proteomes" id="UP000189796">
    <property type="component" value="Chromosome I"/>
</dbReference>
<proteinExistence type="predicted"/>
<sequence length="79" mass="8488">MAGGWYRGKLSVMEALSPVALRNGAWLNVTHNDRVGANLGVRANFYPAENLRSSANVDVARDFWKPGSAGATVTDGRLL</sequence>
<gene>
    <name evidence="1" type="ORF">SAMN05443248_4982</name>
</gene>
<name>A0A1M5TEQ2_9BRAD</name>
<reference evidence="1 2" key="1">
    <citation type="submission" date="2016-11" db="EMBL/GenBank/DDBJ databases">
        <authorList>
            <person name="Jaros S."/>
            <person name="Januszkiewicz K."/>
            <person name="Wedrychowicz H."/>
        </authorList>
    </citation>
    <scope>NUCLEOTIDE SEQUENCE [LARGE SCALE GENOMIC DNA]</scope>
    <source>
        <strain evidence="1 2">GAS138</strain>
    </source>
</reference>
<protein>
    <submittedName>
        <fullName evidence="1">Uncharacterized protein</fullName>
    </submittedName>
</protein>
<dbReference type="EMBL" id="LT670817">
    <property type="protein sequence ID" value="SHH49151.1"/>
    <property type="molecule type" value="Genomic_DNA"/>
</dbReference>